<reference evidence="6 7" key="1">
    <citation type="submission" date="2017-09" db="EMBL/GenBank/DDBJ databases">
        <title>High-quality draft genome sequence of Butyrivibrio fibrisolvens INBov1, isolated from cow rumen.</title>
        <authorList>
            <person name="Rodriguez Hernaez J."/>
            <person name="Rivarola M."/>
            <person name="Paniego N."/>
            <person name="Cravero S."/>
            <person name="Ceron Cucchi M."/>
            <person name="Martinez M.C."/>
        </authorList>
    </citation>
    <scope>NUCLEOTIDE SEQUENCE [LARGE SCALE GENOMIC DNA]</scope>
    <source>
        <strain evidence="6 7">INBov1</strain>
    </source>
</reference>
<dbReference type="EMBL" id="NXNG01000001">
    <property type="protein sequence ID" value="PWT26961.1"/>
    <property type="molecule type" value="Genomic_DNA"/>
</dbReference>
<evidence type="ECO:0000256" key="4">
    <source>
        <dbReference type="SAM" id="SignalP"/>
    </source>
</evidence>
<keyword evidence="4" id="KW-0732">Signal</keyword>
<dbReference type="Pfam" id="PF01497">
    <property type="entry name" value="Peripla_BP_2"/>
    <property type="match status" value="1"/>
</dbReference>
<evidence type="ECO:0000259" key="5">
    <source>
        <dbReference type="PROSITE" id="PS50983"/>
    </source>
</evidence>
<keyword evidence="7" id="KW-1185">Reference proteome</keyword>
<dbReference type="GO" id="GO:0071281">
    <property type="term" value="P:cellular response to iron ion"/>
    <property type="evidence" value="ECO:0007669"/>
    <property type="project" value="TreeGrafter"/>
</dbReference>
<feature type="region of interest" description="Disordered" evidence="3">
    <location>
        <begin position="31"/>
        <end position="68"/>
    </location>
</feature>
<feature type="coiled-coil region" evidence="2">
    <location>
        <begin position="209"/>
        <end position="236"/>
    </location>
</feature>
<comment type="similarity">
    <text evidence="1">Belongs to the bacterial solute-binding protein 8 family.</text>
</comment>
<feature type="signal peptide" evidence="4">
    <location>
        <begin position="1"/>
        <end position="24"/>
    </location>
</feature>
<sequence length="374" mass="40024">MENIMKKKLLSVMMATTLSFTMLVGCASSDSKKEDEAVSENSDDAASKASDEADTAASNAQEESSEEETAAVEAIVLSEAPATDLAGNEITVPTEIDAIVSMSPSSTRLLIDLGLSDYIVACDTYSYEYYGDDLVADVPQYDMMAPDQESIVALNPDIIFTTGMSYATGSDVYASVREAGICVADIPSASTLEDIGESITFIGACTGTSEEAELIVEEMNDTLAQIEELASTISDDEKKTVLYETNTPTADYPTIYSAGSDTYIGEMIEKLGAINATGDQEGWPSLTEEDAIAINPDVIISTDMFTPDAVDTHLALSGWENVTAVANGDVYLMELSNELNQPNQHVVSAMVEMAKYIYPDVFADLEDPFAVIAR</sequence>
<dbReference type="AlphaFoldDB" id="A0A317G1B0"/>
<evidence type="ECO:0000256" key="1">
    <source>
        <dbReference type="ARBA" id="ARBA00008814"/>
    </source>
</evidence>
<accession>A0A317G1B0</accession>
<dbReference type="PROSITE" id="PS51257">
    <property type="entry name" value="PROKAR_LIPOPROTEIN"/>
    <property type="match status" value="1"/>
</dbReference>
<keyword evidence="2" id="KW-0175">Coiled coil</keyword>
<dbReference type="CDD" id="cd01143">
    <property type="entry name" value="YvrC"/>
    <property type="match status" value="1"/>
</dbReference>
<dbReference type="Proteomes" id="UP000245488">
    <property type="component" value="Chromosome"/>
</dbReference>
<organism evidence="6 7">
    <name type="scientific">Butyrivibrio fibrisolvens</name>
    <dbReference type="NCBI Taxonomy" id="831"/>
    <lineage>
        <taxon>Bacteria</taxon>
        <taxon>Bacillati</taxon>
        <taxon>Bacillota</taxon>
        <taxon>Clostridia</taxon>
        <taxon>Lachnospirales</taxon>
        <taxon>Lachnospiraceae</taxon>
        <taxon>Butyrivibrio</taxon>
    </lineage>
</organism>
<dbReference type="Gene3D" id="3.40.50.1980">
    <property type="entry name" value="Nitrogenase molybdenum iron protein domain"/>
    <property type="match status" value="2"/>
</dbReference>
<evidence type="ECO:0000256" key="3">
    <source>
        <dbReference type="SAM" id="MobiDB-lite"/>
    </source>
</evidence>
<proteinExistence type="inferred from homology"/>
<comment type="caution">
    <text evidence="6">The sequence shown here is derived from an EMBL/GenBank/DDBJ whole genome shotgun (WGS) entry which is preliminary data.</text>
</comment>
<feature type="domain" description="Fe/B12 periplasmic-binding" evidence="5">
    <location>
        <begin position="98"/>
        <end position="361"/>
    </location>
</feature>
<evidence type="ECO:0000313" key="6">
    <source>
        <dbReference type="EMBL" id="PWT26961.1"/>
    </source>
</evidence>
<evidence type="ECO:0000313" key="7">
    <source>
        <dbReference type="Proteomes" id="UP000245488"/>
    </source>
</evidence>
<dbReference type="PANTHER" id="PTHR30535:SF34">
    <property type="entry name" value="MOLYBDATE-BINDING PROTEIN MOLA"/>
    <property type="match status" value="1"/>
</dbReference>
<dbReference type="InterPro" id="IPR050902">
    <property type="entry name" value="ABC_Transporter_SBP"/>
</dbReference>
<gene>
    <name evidence="6" type="ORF">CPT75_07510</name>
</gene>
<protein>
    <submittedName>
        <fullName evidence="6">ABC transporter substrate-binding protein</fullName>
    </submittedName>
</protein>
<dbReference type="PROSITE" id="PS50983">
    <property type="entry name" value="FE_B12_PBP"/>
    <property type="match status" value="1"/>
</dbReference>
<evidence type="ECO:0000256" key="2">
    <source>
        <dbReference type="SAM" id="Coils"/>
    </source>
</evidence>
<dbReference type="InterPro" id="IPR002491">
    <property type="entry name" value="ABC_transptr_periplasmic_BD"/>
</dbReference>
<dbReference type="PANTHER" id="PTHR30535">
    <property type="entry name" value="VITAMIN B12-BINDING PROTEIN"/>
    <property type="match status" value="1"/>
</dbReference>
<name>A0A317G1B0_BUTFI</name>
<dbReference type="SUPFAM" id="SSF53807">
    <property type="entry name" value="Helical backbone' metal receptor"/>
    <property type="match status" value="1"/>
</dbReference>
<feature type="chain" id="PRO_5038471428" evidence="4">
    <location>
        <begin position="25"/>
        <end position="374"/>
    </location>
</feature>